<feature type="compositionally biased region" description="Low complexity" evidence="1">
    <location>
        <begin position="86"/>
        <end position="101"/>
    </location>
</feature>
<feature type="region of interest" description="Disordered" evidence="1">
    <location>
        <begin position="20"/>
        <end position="101"/>
    </location>
</feature>
<proteinExistence type="predicted"/>
<dbReference type="RefSeq" id="WP_197922541.1">
    <property type="nucleotide sequence ID" value="NZ_CAWPTA010000009.1"/>
</dbReference>
<dbReference type="PROSITE" id="PS51257">
    <property type="entry name" value="PROKAR_LIPOPROTEIN"/>
    <property type="match status" value="1"/>
</dbReference>
<evidence type="ECO:0000313" key="3">
    <source>
        <dbReference type="Proteomes" id="UP000602442"/>
    </source>
</evidence>
<protein>
    <submittedName>
        <fullName evidence="2">Uncharacterized protein</fullName>
    </submittedName>
</protein>
<accession>A0ABS0N6W3</accession>
<dbReference type="EMBL" id="JAEANY010000004">
    <property type="protein sequence ID" value="MBH5323528.1"/>
    <property type="molecule type" value="Genomic_DNA"/>
</dbReference>
<organism evidence="2 3">
    <name type="scientific">Aurantiacibacter sediminis</name>
    <dbReference type="NCBI Taxonomy" id="2793064"/>
    <lineage>
        <taxon>Bacteria</taxon>
        <taxon>Pseudomonadati</taxon>
        <taxon>Pseudomonadota</taxon>
        <taxon>Alphaproteobacteria</taxon>
        <taxon>Sphingomonadales</taxon>
        <taxon>Erythrobacteraceae</taxon>
        <taxon>Aurantiacibacter</taxon>
    </lineage>
</organism>
<gene>
    <name evidence="2" type="ORF">I5L03_13140</name>
</gene>
<evidence type="ECO:0000256" key="1">
    <source>
        <dbReference type="SAM" id="MobiDB-lite"/>
    </source>
</evidence>
<evidence type="ECO:0000313" key="2">
    <source>
        <dbReference type="EMBL" id="MBH5323528.1"/>
    </source>
</evidence>
<reference evidence="2 3" key="1">
    <citation type="submission" date="2020-11" db="EMBL/GenBank/DDBJ databases">
        <title>Erythrobacter sediminis sp. nov., a marine bacterium from a tidal flat of Garorim Bay.</title>
        <authorList>
            <person name="Kim D."/>
            <person name="Yoo Y."/>
            <person name="Kim J.-J."/>
        </authorList>
    </citation>
    <scope>NUCLEOTIDE SEQUENCE [LARGE SCALE GENOMIC DNA]</scope>
    <source>
        <strain evidence="2 3">JGD-13</strain>
    </source>
</reference>
<name>A0ABS0N6W3_9SPHN</name>
<keyword evidence="3" id="KW-1185">Reference proteome</keyword>
<comment type="caution">
    <text evidence="2">The sequence shown here is derived from an EMBL/GenBank/DDBJ whole genome shotgun (WGS) entry which is preliminary data.</text>
</comment>
<dbReference type="Proteomes" id="UP000602442">
    <property type="component" value="Unassembled WGS sequence"/>
</dbReference>
<sequence>MKHAWTAFPALMLLAACNGDEVPADDDPREASGEVLEGTISDDMIPLDQLRSQPPLAEPDPEEGGSATGAGNASASDEGDADEAGEPAAAEPESAAEPTEE</sequence>